<keyword evidence="3" id="KW-0862">Zinc</keyword>
<keyword evidence="1" id="KW-0479">Metal-binding</keyword>
<reference evidence="6" key="1">
    <citation type="journal article" date="2015" name="Nature">
        <title>Complex archaea that bridge the gap between prokaryotes and eukaryotes.</title>
        <authorList>
            <person name="Spang A."/>
            <person name="Saw J.H."/>
            <person name="Jorgensen S.L."/>
            <person name="Zaremba-Niedzwiedzka K."/>
            <person name="Martijn J."/>
            <person name="Lind A.E."/>
            <person name="van Eijk R."/>
            <person name="Schleper C."/>
            <person name="Guy L."/>
            <person name="Ettema T.J."/>
        </authorList>
    </citation>
    <scope>NUCLEOTIDE SEQUENCE</scope>
</reference>
<feature type="domain" description="Zinc finger DksA/TraR C4-type" evidence="5">
    <location>
        <begin position="158"/>
        <end position="186"/>
    </location>
</feature>
<protein>
    <recommendedName>
        <fullName evidence="5">Zinc finger DksA/TraR C4-type domain-containing protein</fullName>
    </recommendedName>
</protein>
<feature type="compositionally biased region" description="Basic residues" evidence="4">
    <location>
        <begin position="1"/>
        <end position="67"/>
    </location>
</feature>
<evidence type="ECO:0000256" key="4">
    <source>
        <dbReference type="SAM" id="MobiDB-lite"/>
    </source>
</evidence>
<dbReference type="Gene3D" id="1.20.120.910">
    <property type="entry name" value="DksA, coiled-coil domain"/>
    <property type="match status" value="1"/>
</dbReference>
<proteinExistence type="predicted"/>
<evidence type="ECO:0000256" key="1">
    <source>
        <dbReference type="ARBA" id="ARBA00022723"/>
    </source>
</evidence>
<dbReference type="InterPro" id="IPR000962">
    <property type="entry name" value="Znf_DskA_TraR"/>
</dbReference>
<keyword evidence="2" id="KW-0863">Zinc-finger</keyword>
<dbReference type="GO" id="GO:0008270">
    <property type="term" value="F:zinc ion binding"/>
    <property type="evidence" value="ECO:0007669"/>
    <property type="project" value="UniProtKB-KW"/>
</dbReference>
<gene>
    <name evidence="6" type="ORF">LCGC14_0204050</name>
</gene>
<evidence type="ECO:0000313" key="6">
    <source>
        <dbReference type="EMBL" id="KKN92877.1"/>
    </source>
</evidence>
<evidence type="ECO:0000256" key="2">
    <source>
        <dbReference type="ARBA" id="ARBA00022771"/>
    </source>
</evidence>
<accession>A0A0F9UZG5</accession>
<name>A0A0F9UZG5_9ZZZZ</name>
<sequence length="217" mass="23826">MAKKAIRKAPAKKAKKAKKVKKAKKAKKTVKAAAKTKSRTAAPRRKSAKKAAPTKKAPRAVKAKQPLKKSPLTRAELKEFRKMLMAKRRDLMGDMNGIEAEAFRSGREGSSGDLSNMPTHPADIGTDNYEHEFTLGLLESERSLLLEIEEALERVDKGIFGICLGTGQPIRLARLRARAWAKYSIEYARQIEQGLVSASLQNDVSNGDDNGPSGDEN</sequence>
<feature type="region of interest" description="Disordered" evidence="4">
    <location>
        <begin position="1"/>
        <end position="68"/>
    </location>
</feature>
<dbReference type="SUPFAM" id="SSF109635">
    <property type="entry name" value="DnaK suppressor protein DksA, alpha-hairpin domain"/>
    <property type="match status" value="1"/>
</dbReference>
<dbReference type="EMBL" id="LAZR01000091">
    <property type="protein sequence ID" value="KKN92877.1"/>
    <property type="molecule type" value="Genomic_DNA"/>
</dbReference>
<dbReference type="AlphaFoldDB" id="A0A0F9UZG5"/>
<dbReference type="Pfam" id="PF01258">
    <property type="entry name" value="zf-dskA_traR"/>
    <property type="match status" value="1"/>
</dbReference>
<dbReference type="PANTHER" id="PTHR33823:SF4">
    <property type="entry name" value="GENERAL STRESS PROTEIN 16O"/>
    <property type="match status" value="1"/>
</dbReference>
<dbReference type="PROSITE" id="PS51128">
    <property type="entry name" value="ZF_DKSA_2"/>
    <property type="match status" value="1"/>
</dbReference>
<comment type="caution">
    <text evidence="6">The sequence shown here is derived from an EMBL/GenBank/DDBJ whole genome shotgun (WGS) entry which is preliminary data.</text>
</comment>
<dbReference type="InterPro" id="IPR037187">
    <property type="entry name" value="DnaK_N"/>
</dbReference>
<evidence type="ECO:0000259" key="5">
    <source>
        <dbReference type="Pfam" id="PF01258"/>
    </source>
</evidence>
<dbReference type="PANTHER" id="PTHR33823">
    <property type="entry name" value="RNA POLYMERASE-BINDING TRANSCRIPTION FACTOR DKSA-RELATED"/>
    <property type="match status" value="1"/>
</dbReference>
<organism evidence="6">
    <name type="scientific">marine sediment metagenome</name>
    <dbReference type="NCBI Taxonomy" id="412755"/>
    <lineage>
        <taxon>unclassified sequences</taxon>
        <taxon>metagenomes</taxon>
        <taxon>ecological metagenomes</taxon>
    </lineage>
</organism>
<evidence type="ECO:0000256" key="3">
    <source>
        <dbReference type="ARBA" id="ARBA00022833"/>
    </source>
</evidence>